<proteinExistence type="predicted"/>
<dbReference type="PANTHER" id="PTHR28608:SF1">
    <property type="entry name" value="INTEGRATOR COMPLEX SUBUNIT 2"/>
    <property type="match status" value="1"/>
</dbReference>
<dbReference type="Proteomes" id="UP000887572">
    <property type="component" value="Unplaced"/>
</dbReference>
<evidence type="ECO:0000313" key="1">
    <source>
        <dbReference type="Proteomes" id="UP000887572"/>
    </source>
</evidence>
<organism evidence="1 2">
    <name type="scientific">Globodera rostochiensis</name>
    <name type="common">Golden nematode worm</name>
    <name type="synonym">Heterodera rostochiensis</name>
    <dbReference type="NCBI Taxonomy" id="31243"/>
    <lineage>
        <taxon>Eukaryota</taxon>
        <taxon>Metazoa</taxon>
        <taxon>Ecdysozoa</taxon>
        <taxon>Nematoda</taxon>
        <taxon>Chromadorea</taxon>
        <taxon>Rhabditida</taxon>
        <taxon>Tylenchina</taxon>
        <taxon>Tylenchomorpha</taxon>
        <taxon>Tylenchoidea</taxon>
        <taxon>Heteroderidae</taxon>
        <taxon>Heteroderinae</taxon>
        <taxon>Globodera</taxon>
    </lineage>
</organism>
<dbReference type="AlphaFoldDB" id="A0A914H030"/>
<dbReference type="Pfam" id="PF14750">
    <property type="entry name" value="INTS2"/>
    <property type="match status" value="1"/>
</dbReference>
<dbReference type="WBParaSite" id="Gr19_v10_g12377.t2">
    <property type="protein sequence ID" value="Gr19_v10_g12377.t2"/>
    <property type="gene ID" value="Gr19_v10_g12377"/>
</dbReference>
<keyword evidence="1" id="KW-1185">Reference proteome</keyword>
<protein>
    <submittedName>
        <fullName evidence="2">Uncharacterized protein</fullName>
    </submittedName>
</protein>
<dbReference type="InterPro" id="IPR029321">
    <property type="entry name" value="INTS2"/>
</dbReference>
<reference evidence="2" key="1">
    <citation type="submission" date="2022-11" db="UniProtKB">
        <authorList>
            <consortium name="WormBaseParasite"/>
        </authorList>
    </citation>
    <scope>IDENTIFICATION</scope>
</reference>
<dbReference type="GO" id="GO:0032039">
    <property type="term" value="C:integrator complex"/>
    <property type="evidence" value="ECO:0007669"/>
    <property type="project" value="InterPro"/>
</dbReference>
<dbReference type="PANTHER" id="PTHR28608">
    <property type="entry name" value="INTEGRATOR COMPLEX SUBUNIT 2"/>
    <property type="match status" value="1"/>
</dbReference>
<name>A0A914H030_GLORO</name>
<dbReference type="GO" id="GO:0034472">
    <property type="term" value="P:snRNA 3'-end processing"/>
    <property type="evidence" value="ECO:0007669"/>
    <property type="project" value="TreeGrafter"/>
</dbReference>
<sequence>MQFLSIKVENVLSDEPFVDSLIAELSVPAATSEFVSFITKSTNKSALKALCGRLSLMIDRNLDPTAELDWRVGLLISLLASIPTLRLSTDESRKWIAFLAKPTFVDNISLKTSLATILACPHLMPDQTSFKIDDHMERSLFPQQHDDTHLRAPHHRQWGRFGRITFECSWEKGNSWGCPKHCTNNVAQKAASISITRDLCAHSSGYLPVHCIAHLLNWQSFSKYGTPIEQWIKAQLKECRVPVHPIISTLLENFTSSCIPTDENAHFNKSIDESFFEEIFCGDMFDESRLPMRLIALTYLIAFTYKLDTQQQRDPHQITCTQSHRSAPPKAYSQQLWKSIPIRYLLIVADQRYNDFQHIRPMLLRYVVLSMPHLLPEQDHFDAFRSAHQKDGVISRRQEASASHNFCRLSKALSVLLERATVEQQFRYYDLILRAMVLSLDGEWPRALVDKLQLAWERFDSVIPRRLHEDTIRLWLSSAHAAQIGRLDQRDNAFLVAHTPLVLFRVDSRIFRSPPHLRCFCRSLTFYLAASRDVNTLQLARSSLNSSKGEIEEKEALLRSFGGTQRLAVVQTFIELCDCADSDDLDEIRQILSSQIHQLFIADTHLPKLVHFNMYPLRLIPVIVRRVPSAHVLINSISELITGGNLERRIFAVVLITELLELYKIPSAFSALSLISDMLDAMMVSIVTDEFIVLMLNVVPSLARLILLSPFHAEHFLAILERTRKLAFSRMAVYSSLKRALVNFNPTYTMPPPNSPKCPAELTSVFFASNHALKTQTAKAKKNKRWMRFLKIGIWYEKI</sequence>
<evidence type="ECO:0000313" key="2">
    <source>
        <dbReference type="WBParaSite" id="Gr19_v10_g12377.t2"/>
    </source>
</evidence>
<accession>A0A914H030</accession>